<accession>A0AC61RLT3</accession>
<keyword evidence="2" id="KW-1185">Reference proteome</keyword>
<protein>
    <submittedName>
        <fullName evidence="1">FRG domain-containing protein</fullName>
    </submittedName>
</protein>
<name>A0AC61RLT3_9FIRM</name>
<organism evidence="1 2">
    <name type="scientific">Petralouisia muris</name>
    <dbReference type="NCBI Taxonomy" id="3032872"/>
    <lineage>
        <taxon>Bacteria</taxon>
        <taxon>Bacillati</taxon>
        <taxon>Bacillota</taxon>
        <taxon>Clostridia</taxon>
        <taxon>Lachnospirales</taxon>
        <taxon>Lachnospiraceae</taxon>
        <taxon>Petralouisia</taxon>
    </lineage>
</organism>
<proteinExistence type="predicted"/>
<dbReference type="EMBL" id="SRYA01000164">
    <property type="protein sequence ID" value="TGY86038.1"/>
    <property type="molecule type" value="Genomic_DNA"/>
</dbReference>
<evidence type="ECO:0000313" key="1">
    <source>
        <dbReference type="EMBL" id="TGY86038.1"/>
    </source>
</evidence>
<sequence>MEYKSIIERCNQYYREAKAANHNLDVFYRGQSSNWALKSTLQREIEKEKENGVKKINDNDIFLKNAVWNENYSVFENIAYMQHYGKPTRLLDFTTSKDVALYFACASEKHMNEDGVVYCCSYFGRRCDICDVKLIMEIAKLEKAMKVDEFVNSFSGKYHEYTSVECEKLALRILSWAEHGFMIAPTKEEMENLRESNLRMYSQEGVFFVQGNKTVGRDTRAMSRNIPLVTITNELTDIPPTISTSRFIDKIVIPYQDKEEILRILNDKGINRESLRL</sequence>
<reference evidence="1" key="1">
    <citation type="submission" date="2019-04" db="EMBL/GenBank/DDBJ databases">
        <title>Microbes associate with the intestines of laboratory mice.</title>
        <authorList>
            <person name="Navarre W."/>
            <person name="Wong E."/>
            <person name="Huang K."/>
            <person name="Tropini C."/>
            <person name="Ng K."/>
            <person name="Yu B."/>
        </authorList>
    </citation>
    <scope>NUCLEOTIDE SEQUENCE</scope>
    <source>
        <strain evidence="1">NM01_1-7b</strain>
    </source>
</reference>
<evidence type="ECO:0000313" key="2">
    <source>
        <dbReference type="Proteomes" id="UP000304953"/>
    </source>
</evidence>
<gene>
    <name evidence="1" type="ORF">E5329_28525</name>
</gene>
<dbReference type="Proteomes" id="UP000304953">
    <property type="component" value="Unassembled WGS sequence"/>
</dbReference>
<comment type="caution">
    <text evidence="1">The sequence shown here is derived from an EMBL/GenBank/DDBJ whole genome shotgun (WGS) entry which is preliminary data.</text>
</comment>